<dbReference type="PANTHER" id="PTHR22976:SF2">
    <property type="entry name" value="BIOTIN SYNTHASE, MITOCHONDRIAL"/>
    <property type="match status" value="1"/>
</dbReference>
<dbReference type="PANTHER" id="PTHR22976">
    <property type="entry name" value="BIOTIN SYNTHASE"/>
    <property type="match status" value="1"/>
</dbReference>
<dbReference type="Gene3D" id="3.20.20.70">
    <property type="entry name" value="Aldolase class I"/>
    <property type="match status" value="1"/>
</dbReference>
<evidence type="ECO:0000256" key="8">
    <source>
        <dbReference type="ARBA" id="ARBA00022714"/>
    </source>
</evidence>
<dbReference type="InterPro" id="IPR002684">
    <property type="entry name" value="Biotin_synth/BioAB"/>
</dbReference>
<dbReference type="SMART" id="SM00729">
    <property type="entry name" value="Elp3"/>
    <property type="match status" value="1"/>
</dbReference>
<dbReference type="InterPro" id="IPR007197">
    <property type="entry name" value="rSAM"/>
</dbReference>
<comment type="cofactor">
    <cofactor evidence="16 17">
        <name>[4Fe-4S] cluster</name>
        <dbReference type="ChEBI" id="CHEBI:49883"/>
    </cofactor>
    <text evidence="16 17">Binds 1 [4Fe-4S] cluster. The cluster is coordinated with 3 cysteines and an exchangeable S-adenosyl-L-methionine.</text>
</comment>
<dbReference type="Pfam" id="PF04055">
    <property type="entry name" value="Radical_SAM"/>
    <property type="match status" value="1"/>
</dbReference>
<keyword evidence="20" id="KW-1185">Reference proteome</keyword>
<dbReference type="HAMAP" id="MF_01694">
    <property type="entry name" value="BioB"/>
    <property type="match status" value="1"/>
</dbReference>
<keyword evidence="9 16" id="KW-0479">Metal-binding</keyword>
<keyword evidence="6 16" id="KW-0808">Transferase</keyword>
<dbReference type="PROSITE" id="PS51918">
    <property type="entry name" value="RADICAL_SAM"/>
    <property type="match status" value="1"/>
</dbReference>
<feature type="binding site" evidence="16 17">
    <location>
        <position position="66"/>
    </location>
    <ligand>
        <name>[4Fe-4S] cluster</name>
        <dbReference type="ChEBI" id="CHEBI:49883"/>
        <note>4Fe-4S-S-AdoMet</note>
    </ligand>
</feature>
<feature type="binding site" evidence="16 17">
    <location>
        <position position="198"/>
    </location>
    <ligand>
        <name>[2Fe-2S] cluster</name>
        <dbReference type="ChEBI" id="CHEBI:190135"/>
    </ligand>
</feature>
<evidence type="ECO:0000256" key="2">
    <source>
        <dbReference type="ARBA" id="ARBA00010765"/>
    </source>
</evidence>
<dbReference type="CDD" id="cd01335">
    <property type="entry name" value="Radical_SAM"/>
    <property type="match status" value="1"/>
</dbReference>
<evidence type="ECO:0000256" key="10">
    <source>
        <dbReference type="ARBA" id="ARBA00022756"/>
    </source>
</evidence>
<evidence type="ECO:0000256" key="14">
    <source>
        <dbReference type="ARBA" id="ARBA00057568"/>
    </source>
</evidence>
<dbReference type="SFLD" id="SFLDG01278">
    <property type="entry name" value="biotin_synthase_like"/>
    <property type="match status" value="1"/>
</dbReference>
<feature type="domain" description="Radical SAM core" evidence="18">
    <location>
        <begin position="44"/>
        <end position="270"/>
    </location>
</feature>
<evidence type="ECO:0000256" key="16">
    <source>
        <dbReference type="HAMAP-Rule" id="MF_01694"/>
    </source>
</evidence>
<dbReference type="FunFam" id="3.20.20.70:FF:000026">
    <property type="entry name" value="Biotin synthase"/>
    <property type="match status" value="1"/>
</dbReference>
<evidence type="ECO:0000256" key="1">
    <source>
        <dbReference type="ARBA" id="ARBA00004942"/>
    </source>
</evidence>
<dbReference type="AlphaFoldDB" id="A0A4P8XYG2"/>
<feature type="binding site" evidence="16 17">
    <location>
        <position position="69"/>
    </location>
    <ligand>
        <name>[4Fe-4S] cluster</name>
        <dbReference type="ChEBI" id="CHEBI:49883"/>
        <note>4Fe-4S-S-AdoMet</note>
    </ligand>
</feature>
<organism evidence="19 20">
    <name type="scientific">Ruminococcus bovis</name>
    <dbReference type="NCBI Taxonomy" id="2564099"/>
    <lineage>
        <taxon>Bacteria</taxon>
        <taxon>Bacillati</taxon>
        <taxon>Bacillota</taxon>
        <taxon>Clostridia</taxon>
        <taxon>Eubacteriales</taxon>
        <taxon>Oscillospiraceae</taxon>
        <taxon>Ruminococcus</taxon>
    </lineage>
</organism>
<dbReference type="GO" id="GO:0009102">
    <property type="term" value="P:biotin biosynthetic process"/>
    <property type="evidence" value="ECO:0007669"/>
    <property type="project" value="UniProtKB-UniRule"/>
</dbReference>
<dbReference type="PIRSF" id="PIRSF001619">
    <property type="entry name" value="Biotin_synth"/>
    <property type="match status" value="1"/>
</dbReference>
<evidence type="ECO:0000256" key="3">
    <source>
        <dbReference type="ARBA" id="ARBA00011738"/>
    </source>
</evidence>
<dbReference type="SFLD" id="SFLDS00029">
    <property type="entry name" value="Radical_SAM"/>
    <property type="match status" value="1"/>
</dbReference>
<comment type="cofactor">
    <cofactor evidence="17">
        <name>[2Fe-2S] cluster</name>
        <dbReference type="ChEBI" id="CHEBI:190135"/>
    </cofactor>
    <text evidence="17">Binds 1 [2Fe-2S] cluster. The cluster is coordinated with 3 cysteines and 1 arginine.</text>
</comment>
<evidence type="ECO:0000256" key="12">
    <source>
        <dbReference type="ARBA" id="ARBA00023014"/>
    </source>
</evidence>
<keyword evidence="12 16" id="KW-0411">Iron-sulfur</keyword>
<evidence type="ECO:0000313" key="19">
    <source>
        <dbReference type="EMBL" id="QCT07802.1"/>
    </source>
</evidence>
<dbReference type="OrthoDB" id="9786826at2"/>
<comment type="function">
    <text evidence="14 16">Catalyzes the conversion of dethiobiotin (DTB) to biotin by the insertion of a sulfur atom into dethiobiotin via a radical-based mechanism.</text>
</comment>
<evidence type="ECO:0000313" key="20">
    <source>
        <dbReference type="Proteomes" id="UP000301475"/>
    </source>
</evidence>
<protein>
    <recommendedName>
        <fullName evidence="15 16">Biotin synthase</fullName>
        <ecNumber evidence="4 16">2.8.1.6</ecNumber>
    </recommendedName>
</protein>
<dbReference type="GO" id="GO:0051537">
    <property type="term" value="F:2 iron, 2 sulfur cluster binding"/>
    <property type="evidence" value="ECO:0007669"/>
    <property type="project" value="UniProtKB-KW"/>
</dbReference>
<dbReference type="GO" id="GO:0051539">
    <property type="term" value="F:4 iron, 4 sulfur cluster binding"/>
    <property type="evidence" value="ECO:0007669"/>
    <property type="project" value="UniProtKB-KW"/>
</dbReference>
<dbReference type="EC" id="2.8.1.6" evidence="4 16"/>
<dbReference type="InterPro" id="IPR058240">
    <property type="entry name" value="rSAM_sf"/>
</dbReference>
<dbReference type="InterPro" id="IPR010722">
    <property type="entry name" value="BATS_dom"/>
</dbReference>
<sequence>MDIKKLSNDIINGKRLTREDDLSFFKTVDLDELCSGADEIREKLCGNHIDLCSIINGRSGGCSENCKFCAQSAHHHTSVERYKFLEPEEIVKDCEYHYNKGVHRYSIVTAGRTLEGEDLEKACKAYKEMHDKYDICLCASHGLVTEETFKKLKDSGVSMYHENIETSRRNFPNVCTTHTFDDKINGIKTAHKAGLTVCSGGIIGMGETFEDRIDMALTLAELDVESIPLNSLIPIKGTCYEDLPTLTEKEILRTVAMFRFINPTAYIRLAAGRTLMSNSGEKAFTSGANATITGDMLTTSGNNIDEDKAMLTDMGFSI</sequence>
<dbReference type="InterPro" id="IPR024177">
    <property type="entry name" value="Biotin_synthase"/>
</dbReference>
<keyword evidence="8 16" id="KW-0001">2Fe-2S</keyword>
<comment type="similarity">
    <text evidence="2 16">Belongs to the radical SAM superfamily. Biotin synthase family.</text>
</comment>
<proteinExistence type="inferred from homology"/>
<evidence type="ECO:0000256" key="6">
    <source>
        <dbReference type="ARBA" id="ARBA00022679"/>
    </source>
</evidence>
<feature type="binding site" evidence="16 17">
    <location>
        <position position="62"/>
    </location>
    <ligand>
        <name>[4Fe-4S] cluster</name>
        <dbReference type="ChEBI" id="CHEBI:49883"/>
        <note>4Fe-4S-S-AdoMet</note>
    </ligand>
</feature>
<evidence type="ECO:0000256" key="17">
    <source>
        <dbReference type="PIRSR" id="PIRSR001619-1"/>
    </source>
</evidence>
<dbReference type="GO" id="GO:0004076">
    <property type="term" value="F:biotin synthase activity"/>
    <property type="evidence" value="ECO:0007669"/>
    <property type="project" value="UniProtKB-UniRule"/>
</dbReference>
<dbReference type="Proteomes" id="UP000301475">
    <property type="component" value="Chromosome"/>
</dbReference>
<evidence type="ECO:0000259" key="18">
    <source>
        <dbReference type="PROSITE" id="PS51918"/>
    </source>
</evidence>
<dbReference type="NCBIfam" id="TIGR00433">
    <property type="entry name" value="bioB"/>
    <property type="match status" value="1"/>
</dbReference>
<dbReference type="UniPathway" id="UPA00078">
    <property type="reaction ID" value="UER00162"/>
</dbReference>
<dbReference type="KEGG" id="ruj:E5Z56_10740"/>
<dbReference type="InterPro" id="IPR013785">
    <property type="entry name" value="Aldolase_TIM"/>
</dbReference>
<comment type="pathway">
    <text evidence="1 16">Cofactor biosynthesis; biotin biosynthesis; biotin from 7,8-diaminononanoate: step 2/2.</text>
</comment>
<dbReference type="SFLD" id="SFLDG01060">
    <property type="entry name" value="BATS_domain_containing"/>
    <property type="match status" value="1"/>
</dbReference>
<evidence type="ECO:0000256" key="15">
    <source>
        <dbReference type="ARBA" id="ARBA00070199"/>
    </source>
</evidence>
<evidence type="ECO:0000256" key="4">
    <source>
        <dbReference type="ARBA" id="ARBA00012236"/>
    </source>
</evidence>
<comment type="subunit">
    <text evidence="3 16">Homodimer.</text>
</comment>
<keyword evidence="5 16" id="KW-0004">4Fe-4S</keyword>
<gene>
    <name evidence="16 19" type="primary">bioB</name>
    <name evidence="19" type="ORF">E5Z56_10740</name>
</gene>
<name>A0A4P8XYG2_9FIRM</name>
<reference evidence="19 20" key="1">
    <citation type="submission" date="2019-04" db="EMBL/GenBank/DDBJ databases">
        <authorList>
            <person name="Embree M."/>
            <person name="Gaffney J.R."/>
        </authorList>
    </citation>
    <scope>NUCLEOTIDE SEQUENCE [LARGE SCALE GENOMIC DNA]</scope>
    <source>
        <strain evidence="19 20">JE7A12</strain>
    </source>
</reference>
<evidence type="ECO:0000256" key="9">
    <source>
        <dbReference type="ARBA" id="ARBA00022723"/>
    </source>
</evidence>
<keyword evidence="7 16" id="KW-0949">S-adenosyl-L-methionine</keyword>
<feature type="binding site" evidence="16 17">
    <location>
        <position position="138"/>
    </location>
    <ligand>
        <name>[2Fe-2S] cluster</name>
        <dbReference type="ChEBI" id="CHEBI:190135"/>
    </ligand>
</feature>
<feature type="binding site" evidence="16 17">
    <location>
        <position position="268"/>
    </location>
    <ligand>
        <name>[2Fe-2S] cluster</name>
        <dbReference type="ChEBI" id="CHEBI:190135"/>
    </ligand>
</feature>
<dbReference type="SUPFAM" id="SSF102114">
    <property type="entry name" value="Radical SAM enzymes"/>
    <property type="match status" value="1"/>
</dbReference>
<accession>A0A4P8XYG2</accession>
<dbReference type="EMBL" id="CP039381">
    <property type="protein sequence ID" value="QCT07802.1"/>
    <property type="molecule type" value="Genomic_DNA"/>
</dbReference>
<evidence type="ECO:0000256" key="5">
    <source>
        <dbReference type="ARBA" id="ARBA00022485"/>
    </source>
</evidence>
<evidence type="ECO:0000256" key="13">
    <source>
        <dbReference type="ARBA" id="ARBA00051157"/>
    </source>
</evidence>
<keyword evidence="11 16" id="KW-0408">Iron</keyword>
<keyword evidence="10 16" id="KW-0093">Biotin biosynthesis</keyword>
<comment type="catalytic activity">
    <reaction evidence="13 16">
        <text>(4R,5S)-dethiobiotin + (sulfur carrier)-SH + 2 reduced [2Fe-2S]-[ferredoxin] + 2 S-adenosyl-L-methionine = (sulfur carrier)-H + biotin + 2 5'-deoxyadenosine + 2 L-methionine + 2 oxidized [2Fe-2S]-[ferredoxin]</text>
        <dbReference type="Rhea" id="RHEA:22060"/>
        <dbReference type="Rhea" id="RHEA-COMP:10000"/>
        <dbReference type="Rhea" id="RHEA-COMP:10001"/>
        <dbReference type="Rhea" id="RHEA-COMP:14737"/>
        <dbReference type="Rhea" id="RHEA-COMP:14739"/>
        <dbReference type="ChEBI" id="CHEBI:17319"/>
        <dbReference type="ChEBI" id="CHEBI:29917"/>
        <dbReference type="ChEBI" id="CHEBI:33737"/>
        <dbReference type="ChEBI" id="CHEBI:33738"/>
        <dbReference type="ChEBI" id="CHEBI:57586"/>
        <dbReference type="ChEBI" id="CHEBI:57844"/>
        <dbReference type="ChEBI" id="CHEBI:59789"/>
        <dbReference type="ChEBI" id="CHEBI:64428"/>
        <dbReference type="ChEBI" id="CHEBI:149473"/>
        <dbReference type="EC" id="2.8.1.6"/>
    </reaction>
</comment>
<dbReference type="Pfam" id="PF06968">
    <property type="entry name" value="BATS"/>
    <property type="match status" value="1"/>
</dbReference>
<feature type="binding site" evidence="16 17">
    <location>
        <position position="106"/>
    </location>
    <ligand>
        <name>[2Fe-2S] cluster</name>
        <dbReference type="ChEBI" id="CHEBI:190135"/>
    </ligand>
</feature>
<dbReference type="InterPro" id="IPR006638">
    <property type="entry name" value="Elp3/MiaA/NifB-like_rSAM"/>
</dbReference>
<evidence type="ECO:0000256" key="7">
    <source>
        <dbReference type="ARBA" id="ARBA00022691"/>
    </source>
</evidence>
<dbReference type="SMART" id="SM00876">
    <property type="entry name" value="BATS"/>
    <property type="match status" value="1"/>
</dbReference>
<dbReference type="GO" id="GO:0005506">
    <property type="term" value="F:iron ion binding"/>
    <property type="evidence" value="ECO:0007669"/>
    <property type="project" value="UniProtKB-UniRule"/>
</dbReference>
<evidence type="ECO:0000256" key="11">
    <source>
        <dbReference type="ARBA" id="ARBA00023004"/>
    </source>
</evidence>
<comment type="cofactor">
    <cofactor evidence="16">
        <name>[2Fe-2S] cluster</name>
        <dbReference type="ChEBI" id="CHEBI:190135"/>
    </cofactor>
    <text evidence="16">Binds 1 [2Fe-2S] cluster. The cluster is coordinated with 3 cysteines and 1 arginine.</text>
</comment>